<feature type="transmembrane region" description="Helical" evidence="1">
    <location>
        <begin position="24"/>
        <end position="40"/>
    </location>
</feature>
<evidence type="ECO:0000256" key="1">
    <source>
        <dbReference type="SAM" id="Phobius"/>
    </source>
</evidence>
<evidence type="ECO:0000313" key="2">
    <source>
        <dbReference type="EMBL" id="MBD9699469.1"/>
    </source>
</evidence>
<dbReference type="Proteomes" id="UP000642107">
    <property type="component" value="Unassembled WGS sequence"/>
</dbReference>
<organism evidence="2 3">
    <name type="scientific">Flavimobilis rhizosphaerae</name>
    <dbReference type="NCBI Taxonomy" id="2775421"/>
    <lineage>
        <taxon>Bacteria</taxon>
        <taxon>Bacillati</taxon>
        <taxon>Actinomycetota</taxon>
        <taxon>Actinomycetes</taxon>
        <taxon>Micrococcales</taxon>
        <taxon>Jonesiaceae</taxon>
        <taxon>Flavimobilis</taxon>
    </lineage>
</organism>
<accession>A0ABR9DQQ2</accession>
<name>A0ABR9DQQ2_9MICO</name>
<protein>
    <submittedName>
        <fullName evidence="2">Uncharacterized protein</fullName>
    </submittedName>
</protein>
<comment type="caution">
    <text evidence="2">The sequence shown here is derived from an EMBL/GenBank/DDBJ whole genome shotgun (WGS) entry which is preliminary data.</text>
</comment>
<keyword evidence="1" id="KW-0812">Transmembrane</keyword>
<evidence type="ECO:0000313" key="3">
    <source>
        <dbReference type="Proteomes" id="UP000642107"/>
    </source>
</evidence>
<keyword evidence="3" id="KW-1185">Reference proteome</keyword>
<proteinExistence type="predicted"/>
<keyword evidence="1" id="KW-0472">Membrane</keyword>
<dbReference type="EMBL" id="JACZDF010000003">
    <property type="protein sequence ID" value="MBD9699469.1"/>
    <property type="molecule type" value="Genomic_DNA"/>
</dbReference>
<dbReference type="RefSeq" id="WP_192279498.1">
    <property type="nucleotide sequence ID" value="NZ_JACZDF010000003.1"/>
</dbReference>
<reference evidence="2 3" key="1">
    <citation type="submission" date="2020-09" db="EMBL/GenBank/DDBJ databases">
        <title>Flavimobilis rhizosphaerae sp. nov., isolated from rhizosphere soil of Spartina alterniflora.</title>
        <authorList>
            <person name="Hanqin C."/>
        </authorList>
    </citation>
    <scope>NUCLEOTIDE SEQUENCE [LARGE SCALE GENOMIC DNA]</scope>
    <source>
        <strain evidence="2 3">GY 10621</strain>
    </source>
</reference>
<sequence>MSALLALSWRLASAGGWFRLGATVLANVIGGVTVVLLAALPDAFASPYANPDDETSALPVLVGARVRLTPELLRAES</sequence>
<gene>
    <name evidence="2" type="ORF">IGS67_08200</name>
</gene>
<keyword evidence="1" id="KW-1133">Transmembrane helix</keyword>